<dbReference type="GO" id="GO:0004523">
    <property type="term" value="F:RNA-DNA hybrid ribonuclease activity"/>
    <property type="evidence" value="ECO:0007669"/>
    <property type="project" value="InterPro"/>
</dbReference>
<dbReference type="GO" id="GO:0003676">
    <property type="term" value="F:nucleic acid binding"/>
    <property type="evidence" value="ECO:0007669"/>
    <property type="project" value="InterPro"/>
</dbReference>
<dbReference type="InterPro" id="IPR002156">
    <property type="entry name" value="RNaseH_domain"/>
</dbReference>
<dbReference type="InterPro" id="IPR044730">
    <property type="entry name" value="RNase_H-like_dom_plant"/>
</dbReference>
<dbReference type="InterPro" id="IPR052929">
    <property type="entry name" value="RNase_H-like_EbsB-rel"/>
</dbReference>
<gene>
    <name evidence="2" type="ORF">CIPAW_11G082900</name>
</gene>
<dbReference type="CDD" id="cd06222">
    <property type="entry name" value="RNase_H_like"/>
    <property type="match status" value="1"/>
</dbReference>
<sequence>MSAFRLPKRLCNEISSLMARFWWGHKQNDRKTHWRSWERMGVAKYSGGLGFRDMDSFNSTMLAKQCWRTLTNPGSLSATIRKEKYFRRMDLMSSKLGWCPSVMWRSLWSALRLLKEGVVWRVGNGEQIGIWKDKWIPLWTSWRPSQVPVQVLNRAAKVAELMKEGKWKVEVLETVLGSEEANIVKLIPVSRKGVNDKQIWGYTNNEIFSVRSAYHLDMELKNRNKGESSKNASPLRKWSCSDENLCEIWNRIIQKLPKMEVEMVAMSMRKIWLRRNQLIFEEQFTGPKSVISQAIEDLEEYREAQRVGEVNRLSVIAGGREVKWKRPGENIVKINWDVAFDKKSLKIGAGVVIRDEEGEVLTCLCMPRTNIYSPIVVELQELWRAVNVCTELRFINVEFECDALTIVNAVNNIDENWAWYGQLIEDLRSMFSGVSIWKLQHIYREGNKVAHSLAKKAIGLDEELVWTEDYLEEVFSHVFFDKSVTSDYSE</sequence>
<proteinExistence type="predicted"/>
<dbReference type="PANTHER" id="PTHR47074">
    <property type="entry name" value="BNAC02G40300D PROTEIN"/>
    <property type="match status" value="1"/>
</dbReference>
<organism evidence="2 3">
    <name type="scientific">Carya illinoinensis</name>
    <name type="common">Pecan</name>
    <dbReference type="NCBI Taxonomy" id="32201"/>
    <lineage>
        <taxon>Eukaryota</taxon>
        <taxon>Viridiplantae</taxon>
        <taxon>Streptophyta</taxon>
        <taxon>Embryophyta</taxon>
        <taxon>Tracheophyta</taxon>
        <taxon>Spermatophyta</taxon>
        <taxon>Magnoliopsida</taxon>
        <taxon>eudicotyledons</taxon>
        <taxon>Gunneridae</taxon>
        <taxon>Pentapetalae</taxon>
        <taxon>rosids</taxon>
        <taxon>fabids</taxon>
        <taxon>Fagales</taxon>
        <taxon>Juglandaceae</taxon>
        <taxon>Carya</taxon>
    </lineage>
</organism>
<reference evidence="2" key="1">
    <citation type="submission" date="2020-12" db="EMBL/GenBank/DDBJ databases">
        <title>WGS assembly of Carya illinoinensis cv. Pawnee.</title>
        <authorList>
            <person name="Platts A."/>
            <person name="Shu S."/>
            <person name="Wright S."/>
            <person name="Barry K."/>
            <person name="Edger P."/>
            <person name="Pires J.C."/>
            <person name="Schmutz J."/>
        </authorList>
    </citation>
    <scope>NUCLEOTIDE SEQUENCE</scope>
    <source>
        <tissue evidence="2">Leaf</tissue>
    </source>
</reference>
<feature type="domain" description="RNase H type-1" evidence="1">
    <location>
        <begin position="335"/>
        <end position="457"/>
    </location>
</feature>
<dbReference type="Proteomes" id="UP000811609">
    <property type="component" value="Chromosome 11"/>
</dbReference>
<evidence type="ECO:0000259" key="1">
    <source>
        <dbReference type="Pfam" id="PF13456"/>
    </source>
</evidence>
<comment type="caution">
    <text evidence="2">The sequence shown here is derived from an EMBL/GenBank/DDBJ whole genome shotgun (WGS) entry which is preliminary data.</text>
</comment>
<name>A0A8T1P592_CARIL</name>
<dbReference type="PANTHER" id="PTHR47074:SF48">
    <property type="entry name" value="POLYNUCLEOTIDYL TRANSFERASE, RIBONUCLEASE H-LIKE SUPERFAMILY PROTEIN"/>
    <property type="match status" value="1"/>
</dbReference>
<protein>
    <recommendedName>
        <fullName evidence="1">RNase H type-1 domain-containing protein</fullName>
    </recommendedName>
</protein>
<dbReference type="EMBL" id="CM031819">
    <property type="protein sequence ID" value="KAG6636030.1"/>
    <property type="molecule type" value="Genomic_DNA"/>
</dbReference>
<dbReference type="AlphaFoldDB" id="A0A8T1P592"/>
<evidence type="ECO:0000313" key="3">
    <source>
        <dbReference type="Proteomes" id="UP000811609"/>
    </source>
</evidence>
<dbReference type="Pfam" id="PF13456">
    <property type="entry name" value="RVT_3"/>
    <property type="match status" value="1"/>
</dbReference>
<keyword evidence="3" id="KW-1185">Reference proteome</keyword>
<accession>A0A8T1P592</accession>
<evidence type="ECO:0000313" key="2">
    <source>
        <dbReference type="EMBL" id="KAG6636030.1"/>
    </source>
</evidence>